<protein>
    <submittedName>
        <fullName evidence="3">CPBP family intramembrane metalloprotease domain-containing protein</fullName>
    </submittedName>
</protein>
<keyword evidence="3" id="KW-0378">Hydrolase</keyword>
<evidence type="ECO:0000313" key="4">
    <source>
        <dbReference type="Proteomes" id="UP000264062"/>
    </source>
</evidence>
<keyword evidence="1" id="KW-0472">Membrane</keyword>
<dbReference type="PANTHER" id="PTHR35797">
    <property type="entry name" value="PROTEASE-RELATED"/>
    <property type="match status" value="1"/>
</dbReference>
<accession>A0A350HBC1</accession>
<feature type="transmembrane region" description="Helical" evidence="1">
    <location>
        <begin position="80"/>
        <end position="102"/>
    </location>
</feature>
<dbReference type="GO" id="GO:0008237">
    <property type="term" value="F:metallopeptidase activity"/>
    <property type="evidence" value="ECO:0007669"/>
    <property type="project" value="UniProtKB-KW"/>
</dbReference>
<feature type="transmembrane region" description="Helical" evidence="1">
    <location>
        <begin position="184"/>
        <end position="204"/>
    </location>
</feature>
<sequence length="311" mass="34531">MNYQKKIPRTLLYSLIAFSFSWIILLLILILEIPFDSPLAGILLIVYMFGPFIASWFVTSVVHKESLTANLGISFKINRWFFVSWFIMILAALLTIAVSVALPSVSFSIGMEGFFAKYADLIQGDKALQMKEQMGNNKLLFSLLGLVQILFAGATINAIAAFGEEAGWRGFLMHEYRDKKFLDATLRIGLLWGAWHAPIIAMGHNYPEHPIIGIFMMIVWCVLLSFIFCYLRIKSKSVIASAVLHGTLNASAGLALLYIIGGNDLTVGMTGLSGFAALLILIGIIFVYDVFISKERIVLSSISEKTVKNEI</sequence>
<feature type="domain" description="CAAX prenyl protease 2/Lysostaphin resistance protein A-like" evidence="2">
    <location>
        <begin position="150"/>
        <end position="250"/>
    </location>
</feature>
<keyword evidence="3" id="KW-0645">Protease</keyword>
<feature type="transmembrane region" description="Helical" evidence="1">
    <location>
        <begin position="210"/>
        <end position="231"/>
    </location>
</feature>
<feature type="transmembrane region" description="Helical" evidence="1">
    <location>
        <begin position="39"/>
        <end position="59"/>
    </location>
</feature>
<feature type="transmembrane region" description="Helical" evidence="1">
    <location>
        <begin position="139"/>
        <end position="163"/>
    </location>
</feature>
<gene>
    <name evidence="3" type="ORF">DCW38_06620</name>
</gene>
<feature type="transmembrane region" description="Helical" evidence="1">
    <location>
        <begin position="12"/>
        <end position="33"/>
    </location>
</feature>
<dbReference type="InterPro" id="IPR042150">
    <property type="entry name" value="MmRce1-like"/>
</dbReference>
<proteinExistence type="predicted"/>
<dbReference type="PANTHER" id="PTHR35797:SF1">
    <property type="entry name" value="PROTEASE"/>
    <property type="match status" value="1"/>
</dbReference>
<feature type="transmembrane region" description="Helical" evidence="1">
    <location>
        <begin position="238"/>
        <end position="260"/>
    </location>
</feature>
<keyword evidence="1" id="KW-1133">Transmembrane helix</keyword>
<dbReference type="GO" id="GO:0006508">
    <property type="term" value="P:proteolysis"/>
    <property type="evidence" value="ECO:0007669"/>
    <property type="project" value="UniProtKB-KW"/>
</dbReference>
<organism evidence="3 4">
    <name type="scientific">candidate division WOR-3 bacterium</name>
    <dbReference type="NCBI Taxonomy" id="2052148"/>
    <lineage>
        <taxon>Bacteria</taxon>
        <taxon>Bacteria division WOR-3</taxon>
    </lineage>
</organism>
<evidence type="ECO:0000259" key="2">
    <source>
        <dbReference type="Pfam" id="PF02517"/>
    </source>
</evidence>
<feature type="transmembrane region" description="Helical" evidence="1">
    <location>
        <begin position="272"/>
        <end position="291"/>
    </location>
</feature>
<evidence type="ECO:0000256" key="1">
    <source>
        <dbReference type="SAM" id="Phobius"/>
    </source>
</evidence>
<keyword evidence="3" id="KW-0482">Metalloprotease</keyword>
<comment type="caution">
    <text evidence="3">The sequence shown here is derived from an EMBL/GenBank/DDBJ whole genome shotgun (WGS) entry which is preliminary data.</text>
</comment>
<dbReference type="GO" id="GO:0004175">
    <property type="term" value="F:endopeptidase activity"/>
    <property type="evidence" value="ECO:0007669"/>
    <property type="project" value="UniProtKB-ARBA"/>
</dbReference>
<keyword evidence="1" id="KW-0812">Transmembrane</keyword>
<dbReference type="GO" id="GO:0080120">
    <property type="term" value="P:CAAX-box protein maturation"/>
    <property type="evidence" value="ECO:0007669"/>
    <property type="project" value="UniProtKB-ARBA"/>
</dbReference>
<evidence type="ECO:0000313" key="3">
    <source>
        <dbReference type="EMBL" id="HAV92837.1"/>
    </source>
</evidence>
<dbReference type="Pfam" id="PF02517">
    <property type="entry name" value="Rce1-like"/>
    <property type="match status" value="1"/>
</dbReference>
<dbReference type="AlphaFoldDB" id="A0A350HBC1"/>
<name>A0A350HBC1_UNCW3</name>
<reference evidence="3 4" key="1">
    <citation type="journal article" date="2018" name="Nat. Biotechnol.">
        <title>A standardized bacterial taxonomy based on genome phylogeny substantially revises the tree of life.</title>
        <authorList>
            <person name="Parks D.H."/>
            <person name="Chuvochina M."/>
            <person name="Waite D.W."/>
            <person name="Rinke C."/>
            <person name="Skarshewski A."/>
            <person name="Chaumeil P.A."/>
            <person name="Hugenholtz P."/>
        </authorList>
    </citation>
    <scope>NUCLEOTIDE SEQUENCE [LARGE SCALE GENOMIC DNA]</scope>
    <source>
        <strain evidence="3">UBA9956</strain>
    </source>
</reference>
<dbReference type="EMBL" id="DMZY01000194">
    <property type="protein sequence ID" value="HAV92837.1"/>
    <property type="molecule type" value="Genomic_DNA"/>
</dbReference>
<dbReference type="InterPro" id="IPR003675">
    <property type="entry name" value="Rce1/LyrA-like_dom"/>
</dbReference>
<dbReference type="Proteomes" id="UP000264062">
    <property type="component" value="Unassembled WGS sequence"/>
</dbReference>